<accession>A0A0G4G4L4</accession>
<dbReference type="EMBL" id="CDMZ01000879">
    <property type="protein sequence ID" value="CEM23206.1"/>
    <property type="molecule type" value="Genomic_DNA"/>
</dbReference>
<evidence type="ECO:0000313" key="1">
    <source>
        <dbReference type="EMBL" id="CEM23206.1"/>
    </source>
</evidence>
<gene>
    <name evidence="1" type="ORF">Cvel_20202</name>
</gene>
<dbReference type="VEuPathDB" id="CryptoDB:Cvel_20202"/>
<sequence length="98" mass="10204">MMTRNAAALVAVQQELEAMAVSLLEVAGMVQNMGRILGTYNVPPVSDGEGDKSPHPLAAAAAATATVGGPPVVPPQESAALVELRQQVETMRKRARVN</sequence>
<proteinExistence type="predicted"/>
<dbReference type="AlphaFoldDB" id="A0A0G4G4L4"/>
<name>A0A0G4G4L4_9ALVE</name>
<organism evidence="1">
    <name type="scientific">Chromera velia CCMP2878</name>
    <dbReference type="NCBI Taxonomy" id="1169474"/>
    <lineage>
        <taxon>Eukaryota</taxon>
        <taxon>Sar</taxon>
        <taxon>Alveolata</taxon>
        <taxon>Colpodellida</taxon>
        <taxon>Chromeraceae</taxon>
        <taxon>Chromera</taxon>
    </lineage>
</organism>
<reference evidence="1" key="1">
    <citation type="submission" date="2014-11" db="EMBL/GenBank/DDBJ databases">
        <authorList>
            <person name="Otto D Thomas"/>
            <person name="Naeem Raeece"/>
        </authorList>
    </citation>
    <scope>NUCLEOTIDE SEQUENCE</scope>
</reference>
<protein>
    <submittedName>
        <fullName evidence="1">Uncharacterized protein</fullName>
    </submittedName>
</protein>